<dbReference type="InterPro" id="IPR013217">
    <property type="entry name" value="Methyltransf_12"/>
</dbReference>
<keyword evidence="3" id="KW-1185">Reference proteome</keyword>
<protein>
    <recommendedName>
        <fullName evidence="1">Methyltransferase type 12 domain-containing protein</fullName>
    </recommendedName>
</protein>
<gene>
    <name evidence="2" type="ORF">CHR90_18745</name>
</gene>
<dbReference type="Proteomes" id="UP000216361">
    <property type="component" value="Unassembled WGS sequence"/>
</dbReference>
<dbReference type="CDD" id="cd02440">
    <property type="entry name" value="AdoMet_MTases"/>
    <property type="match status" value="1"/>
</dbReference>
<evidence type="ECO:0000313" key="2">
    <source>
        <dbReference type="EMBL" id="OYQ17001.1"/>
    </source>
</evidence>
<dbReference type="RefSeq" id="WP_094410638.1">
    <property type="nucleotide sequence ID" value="NZ_BMJZ01000002.1"/>
</dbReference>
<name>A0A255XJE2_9PROT</name>
<dbReference type="Gene3D" id="3.40.50.150">
    <property type="entry name" value="Vaccinia Virus protein VP39"/>
    <property type="match status" value="1"/>
</dbReference>
<dbReference type="Pfam" id="PF08242">
    <property type="entry name" value="Methyltransf_12"/>
    <property type="match status" value="1"/>
</dbReference>
<organism evidence="2 3">
    <name type="scientific">Elstera cyanobacteriorum</name>
    <dbReference type="NCBI Taxonomy" id="2022747"/>
    <lineage>
        <taxon>Bacteria</taxon>
        <taxon>Pseudomonadati</taxon>
        <taxon>Pseudomonadota</taxon>
        <taxon>Alphaproteobacteria</taxon>
        <taxon>Rhodospirillales</taxon>
        <taxon>Rhodospirillaceae</taxon>
        <taxon>Elstera</taxon>
    </lineage>
</organism>
<dbReference type="AlphaFoldDB" id="A0A255XJE2"/>
<proteinExistence type="predicted"/>
<evidence type="ECO:0000259" key="1">
    <source>
        <dbReference type="Pfam" id="PF08242"/>
    </source>
</evidence>
<reference evidence="2 3" key="1">
    <citation type="submission" date="2017-07" db="EMBL/GenBank/DDBJ databases">
        <title>Elstera cyanobacteriorum sp. nov., a novel bacterium isolated from cyanobacterial aggregates in a eutrophic lake.</title>
        <authorList>
            <person name="Cai H."/>
        </authorList>
    </citation>
    <scope>NUCLEOTIDE SEQUENCE [LARGE SCALE GENOMIC DNA]</scope>
    <source>
        <strain evidence="2 3">TH019</strain>
    </source>
</reference>
<sequence>MSTAVDAAVAAQYEALPYPHRDPRDERKRLIIGSPSHLQEIEEKVFGGRWPDRPVRILIAGGGSGDAVTMLAQQLAWAGRAAAITYLDPSHAARAVAEARIAARGLDAPGPVTVRFETGSLLDLPSAGHAPFDYIDCCGVLHHLDDPDTGLSALTRVLAPQGGIGLMLYGHYGRRGVYDVQAILRTLAAVGSPKERVAQAKRVLNQLPPTNWLRRNGVIRDHLDGGDAGLFDLLLHARDRAYTVPDWFAFVARAGLRHADWVEPARYRLATYVTDPAVLKRAEGLSPEAEAALAEQIAGNLARHAGYLVRVDNPVAPPPPGDPDAIPAYKDIDPQRLLAAMDRGGRLTVGQEGLDIALALPTIAPALLPRIDGQKPWRVLLAEVKALRKDLTDDTLARAGEQTARLLGGIGRLTQRYPAP</sequence>
<dbReference type="EMBL" id="NOXS01000035">
    <property type="protein sequence ID" value="OYQ17001.1"/>
    <property type="molecule type" value="Genomic_DNA"/>
</dbReference>
<comment type="caution">
    <text evidence="2">The sequence shown here is derived from an EMBL/GenBank/DDBJ whole genome shotgun (WGS) entry which is preliminary data.</text>
</comment>
<dbReference type="OrthoDB" id="649979at2"/>
<evidence type="ECO:0000313" key="3">
    <source>
        <dbReference type="Proteomes" id="UP000216361"/>
    </source>
</evidence>
<dbReference type="InterPro" id="IPR029063">
    <property type="entry name" value="SAM-dependent_MTases_sf"/>
</dbReference>
<accession>A0A255XJE2</accession>
<dbReference type="SUPFAM" id="SSF53335">
    <property type="entry name" value="S-adenosyl-L-methionine-dependent methyltransferases"/>
    <property type="match status" value="1"/>
</dbReference>
<feature type="domain" description="Methyltransferase type 12" evidence="1">
    <location>
        <begin position="60"/>
        <end position="163"/>
    </location>
</feature>